<dbReference type="RefSeq" id="WP_136962378.1">
    <property type="nucleotide sequence ID" value="NZ_CP039690.1"/>
</dbReference>
<dbReference type="AlphaFoldDB" id="A0A4D7B8Z7"/>
<evidence type="ECO:0000313" key="4">
    <source>
        <dbReference type="Proteomes" id="UP000298781"/>
    </source>
</evidence>
<dbReference type="Gene3D" id="3.40.47.10">
    <property type="match status" value="1"/>
</dbReference>
<dbReference type="InterPro" id="IPR055140">
    <property type="entry name" value="Thiolase_C_2"/>
</dbReference>
<dbReference type="KEGG" id="pstg:E8M01_23465"/>
<reference evidence="3 4" key="1">
    <citation type="submission" date="2019-04" db="EMBL/GenBank/DDBJ databases">
        <title>Phreatobacter aquaticus sp. nov.</title>
        <authorList>
            <person name="Choi A."/>
        </authorList>
    </citation>
    <scope>NUCLEOTIDE SEQUENCE [LARGE SCALE GENOMIC DNA]</scope>
    <source>
        <strain evidence="3 4">KCTC 52518</strain>
    </source>
</reference>
<dbReference type="Proteomes" id="UP000298781">
    <property type="component" value="Chromosome"/>
</dbReference>
<proteinExistence type="predicted"/>
<dbReference type="PANTHER" id="PTHR42870">
    <property type="entry name" value="ACETYL-COA C-ACETYLTRANSFERASE"/>
    <property type="match status" value="1"/>
</dbReference>
<evidence type="ECO:0000259" key="1">
    <source>
        <dbReference type="Pfam" id="PF00108"/>
    </source>
</evidence>
<dbReference type="InterPro" id="IPR002155">
    <property type="entry name" value="Thiolase"/>
</dbReference>
<dbReference type="InterPro" id="IPR016039">
    <property type="entry name" value="Thiolase-like"/>
</dbReference>
<name>A0A4D7B8Z7_9HYPH</name>
<dbReference type="EMBL" id="CP039690">
    <property type="protein sequence ID" value="QCI66940.1"/>
    <property type="molecule type" value="Genomic_DNA"/>
</dbReference>
<dbReference type="PANTHER" id="PTHR42870:SF1">
    <property type="entry name" value="NON-SPECIFIC LIPID-TRANSFER PROTEIN-LIKE 2"/>
    <property type="match status" value="1"/>
</dbReference>
<dbReference type="OrthoDB" id="9790314at2"/>
<keyword evidence="4" id="KW-1185">Reference proteome</keyword>
<feature type="domain" description="Thiolase N-terminal" evidence="1">
    <location>
        <begin position="4"/>
        <end position="210"/>
    </location>
</feature>
<evidence type="ECO:0000259" key="2">
    <source>
        <dbReference type="Pfam" id="PF22691"/>
    </source>
</evidence>
<dbReference type="PIRSF" id="PIRSF000429">
    <property type="entry name" value="Ac-CoA_Ac_transf"/>
    <property type="match status" value="1"/>
</dbReference>
<dbReference type="GO" id="GO:0003988">
    <property type="term" value="F:acetyl-CoA C-acyltransferase activity"/>
    <property type="evidence" value="ECO:0007669"/>
    <property type="project" value="UniProtKB-ARBA"/>
</dbReference>
<dbReference type="Pfam" id="PF22691">
    <property type="entry name" value="Thiolase_C_1"/>
    <property type="match status" value="1"/>
</dbReference>
<gene>
    <name evidence="3" type="ORF">E8M01_23465</name>
</gene>
<feature type="domain" description="Thiolase C-terminal" evidence="2">
    <location>
        <begin position="281"/>
        <end position="398"/>
    </location>
</feature>
<dbReference type="Pfam" id="PF00108">
    <property type="entry name" value="Thiolase_N"/>
    <property type="match status" value="1"/>
</dbReference>
<dbReference type="SUPFAM" id="SSF53901">
    <property type="entry name" value="Thiolase-like"/>
    <property type="match status" value="2"/>
</dbReference>
<dbReference type="InterPro" id="IPR020616">
    <property type="entry name" value="Thiolase_N"/>
</dbReference>
<dbReference type="CDD" id="cd00829">
    <property type="entry name" value="SCP-x_thiolase"/>
    <property type="match status" value="1"/>
</dbReference>
<organism evidence="3 4">
    <name type="scientific">Phreatobacter stygius</name>
    <dbReference type="NCBI Taxonomy" id="1940610"/>
    <lineage>
        <taxon>Bacteria</taxon>
        <taxon>Pseudomonadati</taxon>
        <taxon>Pseudomonadota</taxon>
        <taxon>Alphaproteobacteria</taxon>
        <taxon>Hyphomicrobiales</taxon>
        <taxon>Phreatobacteraceae</taxon>
        <taxon>Phreatobacter</taxon>
    </lineage>
</organism>
<accession>A0A4D7B8Z7</accession>
<evidence type="ECO:0000313" key="3">
    <source>
        <dbReference type="EMBL" id="QCI66940.1"/>
    </source>
</evidence>
<sequence length="412" mass="43223">MSDVYIVGVGMTVFGRFLDTPLKALAGAAITEALEDAGLARDAVEAAFFANTAQGVVEGQHLVAGQIALRDFGFQGIPVTNVENACASASTALNAAVAYVKSGQGDVALAVGAEKMNAAERERSFAIFDGAWDVHDVERTIATLTALGKDLPLPAGAGQNSGMRSVFMDVYAALARFHMHRFGTTQADIAAVSAKNHRHSQHNEKAHYRQPMTVEEVLAAREISWPLTLPMCAPISDGAAAAIVCSGQKARELGLTGRAVRIAATVMATGSDRRPEEFDRHLCRRAADRAYAIAGVGPSDIHVAEVHDASAFAELQQVELLGFCALGEGGRLAREGATTLGGRIPVNVSGGLESRGHPIGATGLAQIYELVAQLRHEAGPRQVEGARLAIAENGGGFHGIEEATACITILQR</sequence>
<protein>
    <submittedName>
        <fullName evidence="3">Thiolase family protein</fullName>
    </submittedName>
</protein>